<reference evidence="11" key="1">
    <citation type="journal article" date="2019" name="bioRxiv">
        <title>The Genome of the Zebra Mussel, Dreissena polymorpha: A Resource for Invasive Species Research.</title>
        <authorList>
            <person name="McCartney M.A."/>
            <person name="Auch B."/>
            <person name="Kono T."/>
            <person name="Mallez S."/>
            <person name="Zhang Y."/>
            <person name="Obille A."/>
            <person name="Becker A."/>
            <person name="Abrahante J.E."/>
            <person name="Garbe J."/>
            <person name="Badalamenti J.P."/>
            <person name="Herman A."/>
            <person name="Mangelson H."/>
            <person name="Liachko I."/>
            <person name="Sullivan S."/>
            <person name="Sone E.D."/>
            <person name="Koren S."/>
            <person name="Silverstein K.A.T."/>
            <person name="Beckman K.B."/>
            <person name="Gohl D.M."/>
        </authorList>
    </citation>
    <scope>NUCLEOTIDE SEQUENCE</scope>
    <source>
        <strain evidence="11">Duluth1</strain>
        <tissue evidence="11">Whole animal</tissue>
    </source>
</reference>
<dbReference type="SUPFAM" id="SSF52980">
    <property type="entry name" value="Restriction endonuclease-like"/>
    <property type="match status" value="1"/>
</dbReference>
<protein>
    <recommendedName>
        <fullName evidence="8">DNA excision repair protein ERCC-1</fullName>
    </recommendedName>
</protein>
<keyword evidence="6" id="KW-0539">Nucleus</keyword>
<name>A0A9D4MB05_DREPO</name>
<evidence type="ECO:0000256" key="3">
    <source>
        <dbReference type="ARBA" id="ARBA00022763"/>
    </source>
</evidence>
<sequence length="311" mass="34599">MFKIPSEKVGSGNEADNIKQGSLFQSYKRKKEDPTDKSESVKVSSAPTVAASVLPSKAQTSKTTVPIGFEKPTSSDNNDPPKNQPTEVDDSRDLRQQQGPASTSNTAPSNTILVNFRQRGNPVLKHIRNIPWQYTSIIPDFVMGKTHCALFLSLRYHQLHPDYVHGRLKELGKGYDLRVLLVQVDVKEAHHLLKELAKMCILANVTMLLAFSAEEAGRYLEAYKVYENKPADALMEKTDASIVSKLTECLTVVKSVNKTDAMTLLTAFKSMEGIIKASKEDLSLCAGFGPQKAQRLHDVFHEPFRRSHKTS</sequence>
<dbReference type="GO" id="GO:0006312">
    <property type="term" value="P:mitotic recombination"/>
    <property type="evidence" value="ECO:0007669"/>
    <property type="project" value="TreeGrafter"/>
</dbReference>
<evidence type="ECO:0000256" key="4">
    <source>
        <dbReference type="ARBA" id="ARBA00023125"/>
    </source>
</evidence>
<dbReference type="Pfam" id="PF03834">
    <property type="entry name" value="Rad10"/>
    <property type="match status" value="1"/>
</dbReference>
<feature type="compositionally biased region" description="Polar residues" evidence="9">
    <location>
        <begin position="96"/>
        <end position="111"/>
    </location>
</feature>
<evidence type="ECO:0000256" key="2">
    <source>
        <dbReference type="ARBA" id="ARBA00008283"/>
    </source>
</evidence>
<feature type="compositionally biased region" description="Basic and acidic residues" evidence="9">
    <location>
        <begin position="30"/>
        <end position="40"/>
    </location>
</feature>
<dbReference type="Pfam" id="PF14520">
    <property type="entry name" value="HHH_5"/>
    <property type="match status" value="1"/>
</dbReference>
<dbReference type="OrthoDB" id="10262814at2759"/>
<dbReference type="GO" id="GO:0070914">
    <property type="term" value="P:UV-damage excision repair"/>
    <property type="evidence" value="ECO:0007669"/>
    <property type="project" value="TreeGrafter"/>
</dbReference>
<keyword evidence="4" id="KW-0238">DNA-binding</keyword>
<evidence type="ECO:0000256" key="9">
    <source>
        <dbReference type="SAM" id="MobiDB-lite"/>
    </source>
</evidence>
<comment type="function">
    <text evidence="7">Non-catalytic component of a structure-specific DNA repair endonuclease responsible for the 5'-incision during DNA repair. Responsible, in conjunction with SLX4, for the first step in the repair of interstrand cross-links (ICL). Participates in the processing of anaphase bridge-generating DNA structures, which consist in incompletely processed DNA lesions arising during S or G2 phase, and can result in cytokinesis failure. Also required for homology-directed repair (HDR) of DNA double-strand breaks, in conjunction with SLX4.</text>
</comment>
<reference evidence="11" key="2">
    <citation type="submission" date="2020-11" db="EMBL/GenBank/DDBJ databases">
        <authorList>
            <person name="McCartney M.A."/>
            <person name="Auch B."/>
            <person name="Kono T."/>
            <person name="Mallez S."/>
            <person name="Becker A."/>
            <person name="Gohl D.M."/>
            <person name="Silverstein K.A.T."/>
            <person name="Koren S."/>
            <person name="Bechman K.B."/>
            <person name="Herman A."/>
            <person name="Abrahante J.E."/>
            <person name="Garbe J."/>
        </authorList>
    </citation>
    <scope>NUCLEOTIDE SEQUENCE</scope>
    <source>
        <strain evidence="11">Duluth1</strain>
        <tissue evidence="11">Whole animal</tissue>
    </source>
</reference>
<gene>
    <name evidence="11" type="ORF">DPMN_034948</name>
</gene>
<dbReference type="PANTHER" id="PTHR12749:SF0">
    <property type="entry name" value="DNA EXCISION REPAIR PROTEIN ERCC-1"/>
    <property type="match status" value="1"/>
</dbReference>
<dbReference type="NCBIfam" id="TIGR00597">
    <property type="entry name" value="rad10"/>
    <property type="match status" value="1"/>
</dbReference>
<comment type="caution">
    <text evidence="11">The sequence shown here is derived from an EMBL/GenBank/DDBJ whole genome shotgun (WGS) entry which is preliminary data.</text>
</comment>
<evidence type="ECO:0000256" key="7">
    <source>
        <dbReference type="ARBA" id="ARBA00054210"/>
    </source>
</evidence>
<feature type="compositionally biased region" description="Polar residues" evidence="9">
    <location>
        <begin position="72"/>
        <end position="86"/>
    </location>
</feature>
<evidence type="ECO:0000256" key="1">
    <source>
        <dbReference type="ARBA" id="ARBA00004123"/>
    </source>
</evidence>
<accession>A0A9D4MB05</accession>
<dbReference type="Proteomes" id="UP000828390">
    <property type="component" value="Unassembled WGS sequence"/>
</dbReference>
<dbReference type="FunFam" id="3.40.50.10130:FF:000001">
    <property type="entry name" value="DNA excision repair protein ERCC-1"/>
    <property type="match status" value="1"/>
</dbReference>
<dbReference type="PANTHER" id="PTHR12749">
    <property type="entry name" value="EXCISION REPAIR CROSS-COMPLEMENTING 1 ERCC1"/>
    <property type="match status" value="1"/>
</dbReference>
<evidence type="ECO:0000256" key="6">
    <source>
        <dbReference type="ARBA" id="ARBA00023242"/>
    </source>
</evidence>
<dbReference type="CDD" id="cd22325">
    <property type="entry name" value="ERCC1_C-like"/>
    <property type="match status" value="1"/>
</dbReference>
<organism evidence="11 12">
    <name type="scientific">Dreissena polymorpha</name>
    <name type="common">Zebra mussel</name>
    <name type="synonym">Mytilus polymorpha</name>
    <dbReference type="NCBI Taxonomy" id="45954"/>
    <lineage>
        <taxon>Eukaryota</taxon>
        <taxon>Metazoa</taxon>
        <taxon>Spiralia</taxon>
        <taxon>Lophotrochozoa</taxon>
        <taxon>Mollusca</taxon>
        <taxon>Bivalvia</taxon>
        <taxon>Autobranchia</taxon>
        <taxon>Heteroconchia</taxon>
        <taxon>Euheterodonta</taxon>
        <taxon>Imparidentia</taxon>
        <taxon>Neoheterodontei</taxon>
        <taxon>Myida</taxon>
        <taxon>Dreissenoidea</taxon>
        <taxon>Dreissenidae</taxon>
        <taxon>Dreissena</taxon>
    </lineage>
</organism>
<evidence type="ECO:0000313" key="12">
    <source>
        <dbReference type="Proteomes" id="UP000828390"/>
    </source>
</evidence>
<comment type="similarity">
    <text evidence="2">Belongs to the ERCC1/RAD10/SWI10 family.</text>
</comment>
<keyword evidence="5" id="KW-0234">DNA repair</keyword>
<comment type="subcellular location">
    <subcellularLocation>
        <location evidence="1">Nucleus</location>
    </subcellularLocation>
</comment>
<dbReference type="GO" id="GO:0003684">
    <property type="term" value="F:damaged DNA binding"/>
    <property type="evidence" value="ECO:0007669"/>
    <property type="project" value="InterPro"/>
</dbReference>
<dbReference type="Gene3D" id="3.40.50.10130">
    <property type="match status" value="1"/>
</dbReference>
<dbReference type="GO" id="GO:0032204">
    <property type="term" value="P:regulation of telomere maintenance"/>
    <property type="evidence" value="ECO:0007669"/>
    <property type="project" value="UniProtKB-ARBA"/>
</dbReference>
<keyword evidence="3" id="KW-0227">DNA damage</keyword>
<dbReference type="GO" id="GO:0006302">
    <property type="term" value="P:double-strand break repair"/>
    <property type="evidence" value="ECO:0007669"/>
    <property type="project" value="UniProtKB-ARBA"/>
</dbReference>
<evidence type="ECO:0000259" key="10">
    <source>
        <dbReference type="Pfam" id="PF03834"/>
    </source>
</evidence>
<dbReference type="AlphaFoldDB" id="A0A9D4MB05"/>
<evidence type="ECO:0000313" key="11">
    <source>
        <dbReference type="EMBL" id="KAH3871736.1"/>
    </source>
</evidence>
<dbReference type="InterPro" id="IPR010994">
    <property type="entry name" value="RuvA_2-like"/>
</dbReference>
<evidence type="ECO:0000256" key="5">
    <source>
        <dbReference type="ARBA" id="ARBA00023204"/>
    </source>
</evidence>
<dbReference type="GO" id="GO:0003697">
    <property type="term" value="F:single-stranded DNA binding"/>
    <property type="evidence" value="ECO:0007669"/>
    <property type="project" value="TreeGrafter"/>
</dbReference>
<dbReference type="FunFam" id="1.10.150.20:FF:000017">
    <property type="entry name" value="DNA excision repair protein ERCC-1"/>
    <property type="match status" value="1"/>
</dbReference>
<proteinExistence type="inferred from homology"/>
<feature type="domain" description="ERCC1-like central" evidence="10">
    <location>
        <begin position="111"/>
        <end position="224"/>
    </location>
</feature>
<dbReference type="GO" id="GO:0070522">
    <property type="term" value="C:ERCC4-ERCC1 complex"/>
    <property type="evidence" value="ECO:0007669"/>
    <property type="project" value="TreeGrafter"/>
</dbReference>
<dbReference type="Gene3D" id="1.10.150.20">
    <property type="entry name" value="5' to 3' exonuclease, C-terminal subdomain"/>
    <property type="match status" value="1"/>
</dbReference>
<dbReference type="InterPro" id="IPR047260">
    <property type="entry name" value="ERCC1-like_central_dom"/>
</dbReference>
<feature type="region of interest" description="Disordered" evidence="9">
    <location>
        <begin position="1"/>
        <end position="111"/>
    </location>
</feature>
<dbReference type="GO" id="GO:0000110">
    <property type="term" value="C:nucleotide-excision repair factor 1 complex"/>
    <property type="evidence" value="ECO:0007669"/>
    <property type="project" value="TreeGrafter"/>
</dbReference>
<dbReference type="EMBL" id="JAIWYP010000002">
    <property type="protein sequence ID" value="KAH3871736.1"/>
    <property type="molecule type" value="Genomic_DNA"/>
</dbReference>
<keyword evidence="12" id="KW-1185">Reference proteome</keyword>
<dbReference type="SUPFAM" id="SSF47781">
    <property type="entry name" value="RuvA domain 2-like"/>
    <property type="match status" value="1"/>
</dbReference>
<dbReference type="GO" id="GO:0006289">
    <property type="term" value="P:nucleotide-excision repair"/>
    <property type="evidence" value="ECO:0007669"/>
    <property type="project" value="UniProtKB-ARBA"/>
</dbReference>
<dbReference type="InterPro" id="IPR011335">
    <property type="entry name" value="Restrct_endonuc-II-like"/>
</dbReference>
<evidence type="ECO:0000256" key="8">
    <source>
        <dbReference type="ARBA" id="ARBA00071993"/>
    </source>
</evidence>
<dbReference type="InterPro" id="IPR004579">
    <property type="entry name" value="ERCC1/RAD10/SWI10"/>
</dbReference>